<dbReference type="InterPro" id="IPR006201">
    <property type="entry name" value="Neur_channel"/>
</dbReference>
<dbReference type="STRING" id="418985.A0A1V9X0A5"/>
<dbReference type="SUPFAM" id="SSF63712">
    <property type="entry name" value="Nicotinic receptor ligand binding domain-like"/>
    <property type="match status" value="1"/>
</dbReference>
<dbReference type="GO" id="GO:0016020">
    <property type="term" value="C:membrane"/>
    <property type="evidence" value="ECO:0007669"/>
    <property type="project" value="InterPro"/>
</dbReference>
<gene>
    <name evidence="2" type="ORF">BIW11_13895</name>
</gene>
<dbReference type="Proteomes" id="UP000192247">
    <property type="component" value="Unassembled WGS sequence"/>
</dbReference>
<sequence>METRSEPLLQICHIGVIAVTLLACVIPPSGVARALCVQGDDDDLGVLDCLMKNYDLLQRPQGMTTVNLSMMTWSVSSPDETSFKYEFQVELSHRYVDERLRFAPSNASNRRGVNAWYHMSQIWRPFITIIENEKSPNFNSDTETMTVYPSGLVEFVRQITIDLTCRTVLERFPFDNPVCFATIIASGYDRSEVELRWMNETQNVTQPSTVLYNAYPRRSTLGACMPEEANTYNAACLKVAH</sequence>
<keyword evidence="3" id="KW-1185">Reference proteome</keyword>
<dbReference type="InParanoid" id="A0A1V9X0A5"/>
<dbReference type="PANTHER" id="PTHR18945">
    <property type="entry name" value="NEUROTRANSMITTER GATED ION CHANNEL"/>
    <property type="match status" value="1"/>
</dbReference>
<proteinExistence type="predicted"/>
<protein>
    <submittedName>
        <fullName evidence="2">Glutamate-gated chloride channel-like</fullName>
    </submittedName>
</protein>
<evidence type="ECO:0000313" key="2">
    <source>
        <dbReference type="EMBL" id="OQR66841.1"/>
    </source>
</evidence>
<accession>A0A1V9X0A5</accession>
<dbReference type="PROSITE" id="PS51257">
    <property type="entry name" value="PROKAR_LIPOPROTEIN"/>
    <property type="match status" value="1"/>
</dbReference>
<name>A0A1V9X0A5_9ACAR</name>
<evidence type="ECO:0000259" key="1">
    <source>
        <dbReference type="Pfam" id="PF02931"/>
    </source>
</evidence>
<feature type="domain" description="Neurotransmitter-gated ion-channel ligand-binding" evidence="1">
    <location>
        <begin position="47"/>
        <end position="211"/>
    </location>
</feature>
<comment type="caution">
    <text evidence="2">The sequence shown here is derived from an EMBL/GenBank/DDBJ whole genome shotgun (WGS) entry which is preliminary data.</text>
</comment>
<reference evidence="2 3" key="1">
    <citation type="journal article" date="2017" name="Gigascience">
        <title>Draft genome of the honey bee ectoparasitic mite, Tropilaelaps mercedesae, is shaped by the parasitic life history.</title>
        <authorList>
            <person name="Dong X."/>
            <person name="Armstrong S.D."/>
            <person name="Xia D."/>
            <person name="Makepeace B.L."/>
            <person name="Darby A.C."/>
            <person name="Kadowaki T."/>
        </authorList>
    </citation>
    <scope>NUCLEOTIDE SEQUENCE [LARGE SCALE GENOMIC DNA]</scope>
    <source>
        <strain evidence="2">Wuxi-XJTLU</strain>
    </source>
</reference>
<dbReference type="Pfam" id="PF02931">
    <property type="entry name" value="Neur_chan_LBD"/>
    <property type="match status" value="1"/>
</dbReference>
<dbReference type="EMBL" id="MNPL01030937">
    <property type="protein sequence ID" value="OQR66841.1"/>
    <property type="molecule type" value="Genomic_DNA"/>
</dbReference>
<dbReference type="OrthoDB" id="8173437at2759"/>
<dbReference type="InterPro" id="IPR036734">
    <property type="entry name" value="Neur_chan_lig-bd_sf"/>
</dbReference>
<dbReference type="InterPro" id="IPR006202">
    <property type="entry name" value="Neur_chan_lig-bd"/>
</dbReference>
<dbReference type="AlphaFoldDB" id="A0A1V9X0A5"/>
<dbReference type="GO" id="GO:0004888">
    <property type="term" value="F:transmembrane signaling receptor activity"/>
    <property type="evidence" value="ECO:0007669"/>
    <property type="project" value="InterPro"/>
</dbReference>
<dbReference type="GO" id="GO:0005230">
    <property type="term" value="F:extracellular ligand-gated monoatomic ion channel activity"/>
    <property type="evidence" value="ECO:0007669"/>
    <property type="project" value="InterPro"/>
</dbReference>
<organism evidence="2 3">
    <name type="scientific">Tropilaelaps mercedesae</name>
    <dbReference type="NCBI Taxonomy" id="418985"/>
    <lineage>
        <taxon>Eukaryota</taxon>
        <taxon>Metazoa</taxon>
        <taxon>Ecdysozoa</taxon>
        <taxon>Arthropoda</taxon>
        <taxon>Chelicerata</taxon>
        <taxon>Arachnida</taxon>
        <taxon>Acari</taxon>
        <taxon>Parasitiformes</taxon>
        <taxon>Mesostigmata</taxon>
        <taxon>Gamasina</taxon>
        <taxon>Dermanyssoidea</taxon>
        <taxon>Laelapidae</taxon>
        <taxon>Tropilaelaps</taxon>
    </lineage>
</organism>
<evidence type="ECO:0000313" key="3">
    <source>
        <dbReference type="Proteomes" id="UP000192247"/>
    </source>
</evidence>
<dbReference type="Gene3D" id="2.70.170.10">
    <property type="entry name" value="Neurotransmitter-gated ion-channel ligand-binding domain"/>
    <property type="match status" value="1"/>
</dbReference>